<name>A0A565CW88_9BRAS</name>
<proteinExistence type="predicted"/>
<gene>
    <name evidence="1" type="ORF">ANE_LOCUS28454</name>
</gene>
<reference evidence="1" key="1">
    <citation type="submission" date="2019-07" db="EMBL/GenBank/DDBJ databases">
        <authorList>
            <person name="Dittberner H."/>
        </authorList>
    </citation>
    <scope>NUCLEOTIDE SEQUENCE [LARGE SCALE GENOMIC DNA]</scope>
</reference>
<keyword evidence="2" id="KW-1185">Reference proteome</keyword>
<organism evidence="1 2">
    <name type="scientific">Arabis nemorensis</name>
    <dbReference type="NCBI Taxonomy" id="586526"/>
    <lineage>
        <taxon>Eukaryota</taxon>
        <taxon>Viridiplantae</taxon>
        <taxon>Streptophyta</taxon>
        <taxon>Embryophyta</taxon>
        <taxon>Tracheophyta</taxon>
        <taxon>Spermatophyta</taxon>
        <taxon>Magnoliopsida</taxon>
        <taxon>eudicotyledons</taxon>
        <taxon>Gunneridae</taxon>
        <taxon>Pentapetalae</taxon>
        <taxon>rosids</taxon>
        <taxon>malvids</taxon>
        <taxon>Brassicales</taxon>
        <taxon>Brassicaceae</taxon>
        <taxon>Arabideae</taxon>
        <taxon>Arabis</taxon>
    </lineage>
</organism>
<dbReference type="AlphaFoldDB" id="A0A565CW88"/>
<evidence type="ECO:0000313" key="2">
    <source>
        <dbReference type="Proteomes" id="UP000489600"/>
    </source>
</evidence>
<protein>
    <submittedName>
        <fullName evidence="1">Uncharacterized protein</fullName>
    </submittedName>
</protein>
<evidence type="ECO:0000313" key="1">
    <source>
        <dbReference type="EMBL" id="VVB18010.1"/>
    </source>
</evidence>
<dbReference type="Proteomes" id="UP000489600">
    <property type="component" value="Unassembled WGS sequence"/>
</dbReference>
<comment type="caution">
    <text evidence="1">The sequence shown here is derived from an EMBL/GenBank/DDBJ whole genome shotgun (WGS) entry which is preliminary data.</text>
</comment>
<dbReference type="EMBL" id="CABITT030000008">
    <property type="protein sequence ID" value="VVB18010.1"/>
    <property type="molecule type" value="Genomic_DNA"/>
</dbReference>
<sequence length="66" mass="7811">MENNIPWPNLSDVPSREEVYERSFPTATFEKMSKKMLQEERLKTDLKEAIVKGLGFQSEEVMIRYD</sequence>
<accession>A0A565CW88</accession>